<dbReference type="Pfam" id="PF13812">
    <property type="entry name" value="PPR_3"/>
    <property type="match status" value="1"/>
</dbReference>
<dbReference type="InterPro" id="IPR051240">
    <property type="entry name" value="Mito_RNA-Proc/Resp"/>
</dbReference>
<evidence type="ECO:0000313" key="15">
    <source>
        <dbReference type="Proteomes" id="UP001152797"/>
    </source>
</evidence>
<keyword evidence="5" id="KW-0949">S-adenosyl-L-methionine</keyword>
<dbReference type="GO" id="GO:0015667">
    <property type="term" value="F:site-specific DNA-methyltransferase (cytosine-N4-specific) activity"/>
    <property type="evidence" value="ECO:0007669"/>
    <property type="project" value="UniProtKB-EC"/>
</dbReference>
<comment type="catalytic activity">
    <reaction evidence="8">
        <text>a 2'-deoxycytidine in DNA + S-adenosyl-L-methionine = an N(4)-methyl-2'-deoxycytidine in DNA + S-adenosyl-L-homocysteine + H(+)</text>
        <dbReference type="Rhea" id="RHEA:16857"/>
        <dbReference type="Rhea" id="RHEA-COMP:11369"/>
        <dbReference type="Rhea" id="RHEA-COMP:13674"/>
        <dbReference type="ChEBI" id="CHEBI:15378"/>
        <dbReference type="ChEBI" id="CHEBI:57856"/>
        <dbReference type="ChEBI" id="CHEBI:59789"/>
        <dbReference type="ChEBI" id="CHEBI:85452"/>
        <dbReference type="ChEBI" id="CHEBI:137933"/>
        <dbReference type="EC" id="2.1.1.113"/>
    </reaction>
</comment>
<evidence type="ECO:0000256" key="9">
    <source>
        <dbReference type="PROSITE-ProRule" id="PRU00708"/>
    </source>
</evidence>
<keyword evidence="7" id="KW-0680">Restriction system</keyword>
<dbReference type="GO" id="GO:0043527">
    <property type="term" value="C:tRNA methyltransferase complex"/>
    <property type="evidence" value="ECO:0007669"/>
    <property type="project" value="UniProtKB-ARBA"/>
</dbReference>
<organism evidence="13">
    <name type="scientific">Cladocopium goreaui</name>
    <dbReference type="NCBI Taxonomy" id="2562237"/>
    <lineage>
        <taxon>Eukaryota</taxon>
        <taxon>Sar</taxon>
        <taxon>Alveolata</taxon>
        <taxon>Dinophyceae</taxon>
        <taxon>Suessiales</taxon>
        <taxon>Symbiodiniaceae</taxon>
        <taxon>Cladocopium</taxon>
    </lineage>
</organism>
<comment type="similarity">
    <text evidence="1">Belongs to the N(4)/N(6)-methyltransferase family. N(4) subfamily.</text>
</comment>
<dbReference type="InterPro" id="IPR017985">
    <property type="entry name" value="MeTrfase_CN4_CS"/>
</dbReference>
<evidence type="ECO:0000256" key="10">
    <source>
        <dbReference type="SAM" id="MobiDB-lite"/>
    </source>
</evidence>
<dbReference type="EMBL" id="CAMXCT020004223">
    <property type="protein sequence ID" value="CAL1161569.1"/>
    <property type="molecule type" value="Genomic_DNA"/>
</dbReference>
<evidence type="ECO:0000256" key="5">
    <source>
        <dbReference type="ARBA" id="ARBA00022691"/>
    </source>
</evidence>
<dbReference type="GO" id="GO:0032259">
    <property type="term" value="P:methylation"/>
    <property type="evidence" value="ECO:0007669"/>
    <property type="project" value="UniProtKB-KW"/>
</dbReference>
<dbReference type="PROSITE" id="PS00093">
    <property type="entry name" value="N4_MTASE"/>
    <property type="match status" value="1"/>
</dbReference>
<gene>
    <name evidence="13" type="ORF">C1SCF055_LOCUS33656</name>
</gene>
<dbReference type="OrthoDB" id="418661at2759"/>
<evidence type="ECO:0000313" key="13">
    <source>
        <dbReference type="EMBL" id="CAI4008194.1"/>
    </source>
</evidence>
<dbReference type="Pfam" id="PF01170">
    <property type="entry name" value="UPF0020"/>
    <property type="match status" value="1"/>
</dbReference>
<proteinExistence type="inferred from homology"/>
<feature type="repeat" description="PPR" evidence="9">
    <location>
        <begin position="72"/>
        <end position="106"/>
    </location>
</feature>
<dbReference type="Gene3D" id="1.25.40.10">
    <property type="entry name" value="Tetratricopeptide repeat domain"/>
    <property type="match status" value="5"/>
</dbReference>
<comment type="caution">
    <text evidence="13">The sequence shown here is derived from an EMBL/GenBank/DDBJ whole genome shotgun (WGS) entry which is preliminary data.</text>
</comment>
<keyword evidence="4" id="KW-0808">Transferase</keyword>
<reference evidence="14 15" key="2">
    <citation type="submission" date="2024-05" db="EMBL/GenBank/DDBJ databases">
        <authorList>
            <person name="Chen Y."/>
            <person name="Shah S."/>
            <person name="Dougan E. K."/>
            <person name="Thang M."/>
            <person name="Chan C."/>
        </authorList>
    </citation>
    <scope>NUCLEOTIDE SEQUENCE [LARGE SCALE GENOMIC DNA]</scope>
</reference>
<dbReference type="SUPFAM" id="SSF53335">
    <property type="entry name" value="S-adenosyl-L-methionine-dependent methyltransferases"/>
    <property type="match status" value="2"/>
</dbReference>
<evidence type="ECO:0000256" key="4">
    <source>
        <dbReference type="ARBA" id="ARBA00022679"/>
    </source>
</evidence>
<dbReference type="Pfam" id="PF16213">
    <property type="entry name" value="DCB"/>
    <property type="match status" value="1"/>
</dbReference>
<accession>A0A9P1DFS4</accession>
<keyword evidence="15" id="KW-1185">Reference proteome</keyword>
<feature type="region of interest" description="Disordered" evidence="10">
    <location>
        <begin position="1285"/>
        <end position="1305"/>
    </location>
</feature>
<feature type="compositionally biased region" description="Basic and acidic residues" evidence="10">
    <location>
        <begin position="1294"/>
        <end position="1305"/>
    </location>
</feature>
<dbReference type="GO" id="GO:0009307">
    <property type="term" value="P:DNA restriction-modification system"/>
    <property type="evidence" value="ECO:0007669"/>
    <property type="project" value="UniProtKB-KW"/>
</dbReference>
<protein>
    <recommendedName>
        <fullName evidence="2">site-specific DNA-methyltransferase (cytosine-N(4)-specific)</fullName>
        <ecNumber evidence="2">2.1.1.113</ecNumber>
    </recommendedName>
</protein>
<dbReference type="EMBL" id="CAMXCT010004223">
    <property type="protein sequence ID" value="CAI4008194.1"/>
    <property type="molecule type" value="Genomic_DNA"/>
</dbReference>
<dbReference type="PROSITE" id="PS01261">
    <property type="entry name" value="UPF0020"/>
    <property type="match status" value="1"/>
</dbReference>
<dbReference type="Pfam" id="PF01535">
    <property type="entry name" value="PPR"/>
    <property type="match status" value="2"/>
</dbReference>
<evidence type="ECO:0000256" key="2">
    <source>
        <dbReference type="ARBA" id="ARBA00012185"/>
    </source>
</evidence>
<dbReference type="PANTHER" id="PTHR47933">
    <property type="entry name" value="PENTATRICOPEPTIDE REPEAT-CONTAINING PROTEIN 1, MITOCHONDRIAL"/>
    <property type="match status" value="1"/>
</dbReference>
<dbReference type="Proteomes" id="UP001152797">
    <property type="component" value="Unassembled WGS sequence"/>
</dbReference>
<evidence type="ECO:0000259" key="12">
    <source>
        <dbReference type="Pfam" id="PF16213"/>
    </source>
</evidence>
<sequence>MGSATVPPNTVHLNGCLDACSKADAWEEALALFGSLEVYPDLTSWNSCIAACDWKIGTQLLADMQEQKVQANIITFNSLMRASAKAAHWQAALACLSAVVSQDLEPDIISFNTCINACEKSDVWETALHLFAHQQQQGFVSATTASFNSCIAACGKGEQWQLALSLLDSMTDSAMRKSILSYMAAMSCCEGAQWPRALHLFWTMDADGISPDVAAFNACMSATGQWTVAEELLKSMDARRLRRTAVTYVALINCCGKGGEWQRALEVWHQMEEEYGPDLLATSAYMSACRKQGAWQSALDVFWRSSRARVQHNQISFNSIISTLGASESPALALQLLSEMWRQQVTPNCVTYSSCAATCSWEQSLELWEDAAENQVQKDAMGYSSCIKSLSQGLQGSSCVQLLDEMQQKDLHVSHATFKAAVAAFPSSQDWEVASYLLCQLGSASGIFSAAVAVCAANHWEKAVDLLAGKGREQVDSFACSAMLSACERVRAWAPALQLLHDMSRWHLPVPDLCRTSVMSAAVKSHHWELALCLFEPMRSNVVAQCLLLDCCAVAGRWADALSIFEHLEPSKADASCLGAVLKACEGAGRWQEVLLLWPLLQELQWQEHQSASCHFRVTSNGPSEVTSHLVRALELQWLLGYPLLPPGEEQLTHGLYKYLAGMQAMTARELLRLVPDAEMVLDPFCGSGTVLIEAQVAGKSAIGCDLSPLAAFVAAQHADVEDIDLTALRGACAKISDFSGTNWSLQQFKTHLRSSVPDKAIRRALRFAWLVATQWDERPGLKHFTAACQLFTTRLARLRNASRSRGCETGTCARVRQGDNRELVLQPVDAIITSPPYPGVYNYMAAVEEAAKDLGLRPENTAAALEIGRRDGWQRTSAEEFAAQWQLEQEQWLHCAFRNLAPGGTATLMIGDGDEDEAGDGAFDCLSSTLSAARKVGFQLVARATIASTRDNPSERLRGMRRTEHMVHLRKGETPEFSSAFCADHAVKTQKHLDQNWASLMALFRAPQHQLSLQPRQTRFHNAWPGVAVWGGFTASQHEPKGGHYSTQAHEHSRGKMFRLEHAPQGVANGMQLCQEVETDLRELSQECRKKYPLIKEYTDRAILKIRHHKEDSNGGAPSHFPLEEILRAILMACETFHNKIVLISLSCLQRLILREVVKDESVAIVVNLMKEQAANGDETVQVKVLQIVMATPSHIKLMNETVVEQLMQLGPKTLFFEVWLALVVARDHSDPLSTTALGRDSFHEEDVGHLGNGIGGDSCPTKSPWRAGLRQLAEHLADQAHHAVTQAQPSRFHGDFTSEAPKK</sequence>
<feature type="domain" description="Ribosomal RNA large subunit methyltransferase K/L-like methyltransferase" evidence="11">
    <location>
        <begin position="661"/>
        <end position="838"/>
    </location>
</feature>
<dbReference type="InterPro" id="IPR029063">
    <property type="entry name" value="SAM-dependent_MTases_sf"/>
</dbReference>
<dbReference type="InterPro" id="IPR053943">
    <property type="entry name" value="RlmKL-like_Mtase_CS"/>
</dbReference>
<evidence type="ECO:0000256" key="8">
    <source>
        <dbReference type="ARBA" id="ARBA00049120"/>
    </source>
</evidence>
<evidence type="ECO:0000256" key="1">
    <source>
        <dbReference type="ARBA" id="ARBA00010203"/>
    </source>
</evidence>
<evidence type="ECO:0000259" key="11">
    <source>
        <dbReference type="Pfam" id="PF01170"/>
    </source>
</evidence>
<evidence type="ECO:0000313" key="14">
    <source>
        <dbReference type="EMBL" id="CAL4795506.1"/>
    </source>
</evidence>
<feature type="repeat" description="PPR" evidence="9">
    <location>
        <begin position="313"/>
        <end position="347"/>
    </location>
</feature>
<dbReference type="InterPro" id="IPR002885">
    <property type="entry name" value="PPR_rpt"/>
</dbReference>
<dbReference type="InterPro" id="IPR000241">
    <property type="entry name" value="RlmKL-like_Mtase"/>
</dbReference>
<dbReference type="EC" id="2.1.1.113" evidence="2"/>
<dbReference type="InterPro" id="IPR011990">
    <property type="entry name" value="TPR-like_helical_dom_sf"/>
</dbReference>
<name>A0A9P1DFS4_9DINO</name>
<dbReference type="NCBIfam" id="TIGR00756">
    <property type="entry name" value="PPR"/>
    <property type="match status" value="1"/>
</dbReference>
<evidence type="ECO:0000256" key="6">
    <source>
        <dbReference type="ARBA" id="ARBA00022737"/>
    </source>
</evidence>
<evidence type="ECO:0000256" key="7">
    <source>
        <dbReference type="ARBA" id="ARBA00022747"/>
    </source>
</evidence>
<dbReference type="GO" id="GO:0003677">
    <property type="term" value="F:DNA binding"/>
    <property type="evidence" value="ECO:0007669"/>
    <property type="project" value="InterPro"/>
</dbReference>
<evidence type="ECO:0000256" key="3">
    <source>
        <dbReference type="ARBA" id="ARBA00022603"/>
    </source>
</evidence>
<keyword evidence="6" id="KW-0677">Repeat</keyword>
<dbReference type="GO" id="GO:0003729">
    <property type="term" value="F:mRNA binding"/>
    <property type="evidence" value="ECO:0007669"/>
    <property type="project" value="TreeGrafter"/>
</dbReference>
<dbReference type="Gene3D" id="3.40.50.150">
    <property type="entry name" value="Vaccinia Virus protein VP39"/>
    <property type="match status" value="2"/>
</dbReference>
<dbReference type="PROSITE" id="PS51375">
    <property type="entry name" value="PPR"/>
    <property type="match status" value="3"/>
</dbReference>
<reference evidence="13" key="1">
    <citation type="submission" date="2022-10" db="EMBL/GenBank/DDBJ databases">
        <authorList>
            <person name="Chen Y."/>
            <person name="Dougan E. K."/>
            <person name="Chan C."/>
            <person name="Rhodes N."/>
            <person name="Thang M."/>
        </authorList>
    </citation>
    <scope>NUCLEOTIDE SEQUENCE</scope>
</reference>
<dbReference type="PANTHER" id="PTHR47933:SF11">
    <property type="entry name" value="PENTATRICOPEPTIDE REPEAT-CONTAINING PROTEIN 2"/>
    <property type="match status" value="1"/>
</dbReference>
<dbReference type="EMBL" id="CAMXCT030004223">
    <property type="protein sequence ID" value="CAL4795506.1"/>
    <property type="molecule type" value="Genomic_DNA"/>
</dbReference>
<feature type="repeat" description="PPR" evidence="9">
    <location>
        <begin position="244"/>
        <end position="274"/>
    </location>
</feature>
<feature type="domain" description="Mon2/Sec7/BIG1-like dimerisation and cyclophilin-binding" evidence="12">
    <location>
        <begin position="1070"/>
        <end position="1210"/>
    </location>
</feature>
<dbReference type="InterPro" id="IPR032629">
    <property type="entry name" value="DCB_dom"/>
</dbReference>
<keyword evidence="3" id="KW-0489">Methyltransferase</keyword>